<dbReference type="Proteomes" id="UP000005408">
    <property type="component" value="Unassembled WGS sequence"/>
</dbReference>
<evidence type="ECO:0000313" key="3">
    <source>
        <dbReference type="EnsemblMetazoa" id="G26977.2:cds"/>
    </source>
</evidence>
<feature type="signal peptide" evidence="1">
    <location>
        <begin position="1"/>
        <end position="22"/>
    </location>
</feature>
<dbReference type="InterPro" id="IPR050111">
    <property type="entry name" value="C-type_lectin/snaclec_domain"/>
</dbReference>
<keyword evidence="4" id="KW-1185">Reference proteome</keyword>
<sequence length="308" mass="35129">MNARIPLLLCVWTFLSFQEIQASIRLWASEVTNFSTQHNSGSHSAKQVLGKPNVYPRYTESPGTWAQLGNQLDRVHFIEVKFPRKLYVSKINIYETYNAGAVVKISVKDGQNQWVDIFSVNHARIIRRARKFSPQIKRFIIPVDELRIEVDCSVARDYVEIDAVEIVGDICPSPFFQIGNSCYLIKKDTVSADEAFARCLLIGGYLANFETLEETMLMKDKLIKMSTKISYFVGGRNINRKKQGGDWRWIKNGTMTQMKYFAFGTGEPNGTDQSPEDCLMFYAAKAYAFNDANCRIKNGGYICEIQNM</sequence>
<protein>
    <recommendedName>
        <fullName evidence="2">C-type lectin domain-containing protein</fullName>
    </recommendedName>
</protein>
<dbReference type="Pfam" id="PF00059">
    <property type="entry name" value="Lectin_C"/>
    <property type="match status" value="1"/>
</dbReference>
<dbReference type="PANTHER" id="PTHR22803">
    <property type="entry name" value="MANNOSE, PHOSPHOLIPASE, LECTIN RECEPTOR RELATED"/>
    <property type="match status" value="1"/>
</dbReference>
<dbReference type="EnsemblMetazoa" id="G26977.1">
    <property type="protein sequence ID" value="G26977.1:cds"/>
    <property type="gene ID" value="G26977"/>
</dbReference>
<proteinExistence type="predicted"/>
<name>A0A8W8LCW6_MAGGI</name>
<dbReference type="SUPFAM" id="SSF56436">
    <property type="entry name" value="C-type lectin-like"/>
    <property type="match status" value="1"/>
</dbReference>
<evidence type="ECO:0000259" key="2">
    <source>
        <dbReference type="PROSITE" id="PS50041"/>
    </source>
</evidence>
<reference evidence="3" key="1">
    <citation type="submission" date="2022-08" db="UniProtKB">
        <authorList>
            <consortium name="EnsemblMetazoa"/>
        </authorList>
    </citation>
    <scope>IDENTIFICATION</scope>
    <source>
        <strain evidence="3">05x7-T-G4-1.051#20</strain>
    </source>
</reference>
<dbReference type="EnsemblMetazoa" id="G26977.2">
    <property type="protein sequence ID" value="G26977.2:cds"/>
    <property type="gene ID" value="G26977"/>
</dbReference>
<keyword evidence="1" id="KW-0732">Signal</keyword>
<dbReference type="InterPro" id="IPR016187">
    <property type="entry name" value="CTDL_fold"/>
</dbReference>
<dbReference type="AlphaFoldDB" id="A0A8W8LCW6"/>
<dbReference type="InterPro" id="IPR001304">
    <property type="entry name" value="C-type_lectin-like"/>
</dbReference>
<accession>A0A8W8LCW6</accession>
<dbReference type="Pfam" id="PF25900">
    <property type="entry name" value="PAPPA"/>
    <property type="match status" value="1"/>
</dbReference>
<dbReference type="SMART" id="SM00034">
    <property type="entry name" value="CLECT"/>
    <property type="match status" value="1"/>
</dbReference>
<dbReference type="PROSITE" id="PS50041">
    <property type="entry name" value="C_TYPE_LECTIN_2"/>
    <property type="match status" value="1"/>
</dbReference>
<dbReference type="InterPro" id="IPR016186">
    <property type="entry name" value="C-type_lectin-like/link_sf"/>
</dbReference>
<dbReference type="CDD" id="cd00037">
    <property type="entry name" value="CLECT"/>
    <property type="match status" value="1"/>
</dbReference>
<feature type="domain" description="C-type lectin" evidence="2">
    <location>
        <begin position="178"/>
        <end position="294"/>
    </location>
</feature>
<evidence type="ECO:0000313" key="4">
    <source>
        <dbReference type="Proteomes" id="UP000005408"/>
    </source>
</evidence>
<dbReference type="InterPro" id="IPR058897">
    <property type="entry name" value="PAPPA_SD_C"/>
</dbReference>
<dbReference type="Gene3D" id="3.10.100.10">
    <property type="entry name" value="Mannose-Binding Protein A, subunit A"/>
    <property type="match status" value="1"/>
</dbReference>
<organism evidence="3 4">
    <name type="scientific">Magallana gigas</name>
    <name type="common">Pacific oyster</name>
    <name type="synonym">Crassostrea gigas</name>
    <dbReference type="NCBI Taxonomy" id="29159"/>
    <lineage>
        <taxon>Eukaryota</taxon>
        <taxon>Metazoa</taxon>
        <taxon>Spiralia</taxon>
        <taxon>Lophotrochozoa</taxon>
        <taxon>Mollusca</taxon>
        <taxon>Bivalvia</taxon>
        <taxon>Autobranchia</taxon>
        <taxon>Pteriomorphia</taxon>
        <taxon>Ostreida</taxon>
        <taxon>Ostreoidea</taxon>
        <taxon>Ostreidae</taxon>
        <taxon>Magallana</taxon>
    </lineage>
</organism>
<feature type="chain" id="PRO_5042431572" description="C-type lectin domain-containing protein" evidence="1">
    <location>
        <begin position="23"/>
        <end position="308"/>
    </location>
</feature>
<evidence type="ECO:0000256" key="1">
    <source>
        <dbReference type="SAM" id="SignalP"/>
    </source>
</evidence>